<evidence type="ECO:0008006" key="4">
    <source>
        <dbReference type="Google" id="ProtNLM"/>
    </source>
</evidence>
<keyword evidence="1" id="KW-0175">Coiled coil</keyword>
<dbReference type="Proteomes" id="UP000224182">
    <property type="component" value="Unassembled WGS sequence"/>
</dbReference>
<evidence type="ECO:0000313" key="3">
    <source>
        <dbReference type="Proteomes" id="UP000224182"/>
    </source>
</evidence>
<feature type="coiled-coil region" evidence="1">
    <location>
        <begin position="3"/>
        <end position="33"/>
    </location>
</feature>
<protein>
    <recommendedName>
        <fullName evidence="4">CRISPR type III A-associated protein Csm2</fullName>
    </recommendedName>
</protein>
<gene>
    <name evidence="2" type="ORF">CBG54_01715</name>
</gene>
<evidence type="ECO:0000313" key="2">
    <source>
        <dbReference type="EMBL" id="PHI05860.1"/>
    </source>
</evidence>
<comment type="caution">
    <text evidence="2">The sequence shown here is derived from an EMBL/GenBank/DDBJ whole genome shotgun (WGS) entry which is preliminary data.</text>
</comment>
<dbReference type="AlphaFoldDB" id="A0A2C6A2G9"/>
<reference evidence="2 3" key="1">
    <citation type="submission" date="2017-06" db="EMBL/GenBank/DDBJ databases">
        <title>Draft genome sequence of Fusobacterium nucleatum subsp. polymorphum KCOM 1271 (=ChDC F305).</title>
        <authorList>
            <person name="Kook J.-K."/>
            <person name="Park S.-N."/>
            <person name="Lim Y.K."/>
            <person name="Roh H."/>
        </authorList>
    </citation>
    <scope>NUCLEOTIDE SEQUENCE [LARGE SCALE GENOMIC DNA]</scope>
    <source>
        <strain evidence="3">KCOM 1271 (ChDC F305)</strain>
    </source>
</reference>
<sequence>MWYPNRERKFNVLEEKKKKIEKEKSSLSTEEIQNIKKEFFDKYIKNEELKEQMKGINSAQLSRFYFLLEDRNFYKDSKDIEKFIDGQLERAKILGDDSPVGKAKKFYTYYKDKFLKDDNITDSEKNKIYLILLKTYFRYILGVERFDKKLK</sequence>
<dbReference type="RefSeq" id="WP_098973555.1">
    <property type="nucleotide sequence ID" value="NZ_CP077115.1"/>
</dbReference>
<proteinExistence type="predicted"/>
<accession>A0A2C6A2G9</accession>
<name>A0A2C6A2G9_FUSNP</name>
<organism evidence="2 3">
    <name type="scientific">Fusobacterium nucleatum subsp. polymorphum</name>
    <name type="common">Fusobacterium polymorphum</name>
    <dbReference type="NCBI Taxonomy" id="76857"/>
    <lineage>
        <taxon>Bacteria</taxon>
        <taxon>Fusobacteriati</taxon>
        <taxon>Fusobacteriota</taxon>
        <taxon>Fusobacteriia</taxon>
        <taxon>Fusobacteriales</taxon>
        <taxon>Fusobacteriaceae</taxon>
        <taxon>Fusobacterium</taxon>
    </lineage>
</organism>
<evidence type="ECO:0000256" key="1">
    <source>
        <dbReference type="SAM" id="Coils"/>
    </source>
</evidence>
<dbReference type="EMBL" id="NIRN01000001">
    <property type="protein sequence ID" value="PHI05860.1"/>
    <property type="molecule type" value="Genomic_DNA"/>
</dbReference>